<dbReference type="GO" id="GO:0004860">
    <property type="term" value="F:protein kinase inhibitor activity"/>
    <property type="evidence" value="ECO:0007669"/>
    <property type="project" value="EnsemblPlants"/>
</dbReference>
<keyword evidence="4" id="KW-1185">Reference proteome</keyword>
<dbReference type="Gene3D" id="1.10.238.10">
    <property type="entry name" value="EF-hand"/>
    <property type="match status" value="1"/>
</dbReference>
<reference evidence="4" key="1">
    <citation type="journal article" date="2013" name="Science">
        <title>The Amborella genome and the evolution of flowering plants.</title>
        <authorList>
            <consortium name="Amborella Genome Project"/>
        </authorList>
    </citation>
    <scope>NUCLEOTIDE SEQUENCE [LARGE SCALE GENOMIC DNA]</scope>
</reference>
<feature type="domain" description="EF-hand" evidence="2">
    <location>
        <begin position="27"/>
        <end position="62"/>
    </location>
</feature>
<dbReference type="PANTHER" id="PTHR34574">
    <property type="entry name" value="CALCIUM-BINDING EF-HAND FAMILY PROTEIN-RELATED"/>
    <property type="match status" value="1"/>
</dbReference>
<evidence type="ECO:0000313" key="4">
    <source>
        <dbReference type="Proteomes" id="UP000017836"/>
    </source>
</evidence>
<accession>U5D936</accession>
<dbReference type="GO" id="GO:0005509">
    <property type="term" value="F:calcium ion binding"/>
    <property type="evidence" value="ECO:0007669"/>
    <property type="project" value="EnsemblPlants"/>
</dbReference>
<dbReference type="GO" id="GO:0005634">
    <property type="term" value="C:nucleus"/>
    <property type="evidence" value="ECO:0007669"/>
    <property type="project" value="EnsemblPlants"/>
</dbReference>
<keyword evidence="1" id="KW-0106">Calcium</keyword>
<proteinExistence type="predicted"/>
<organism evidence="3 4">
    <name type="scientific">Amborella trichopoda</name>
    <dbReference type="NCBI Taxonomy" id="13333"/>
    <lineage>
        <taxon>Eukaryota</taxon>
        <taxon>Viridiplantae</taxon>
        <taxon>Streptophyta</taxon>
        <taxon>Embryophyta</taxon>
        <taxon>Tracheophyta</taxon>
        <taxon>Spermatophyta</taxon>
        <taxon>Magnoliopsida</taxon>
        <taxon>Amborellales</taxon>
        <taxon>Amborellaceae</taxon>
        <taxon>Amborella</taxon>
    </lineage>
</organism>
<dbReference type="PROSITE" id="PS00018">
    <property type="entry name" value="EF_HAND_1"/>
    <property type="match status" value="1"/>
</dbReference>
<name>U5D936_AMBTC</name>
<dbReference type="Gramene" id="ERN18735">
    <property type="protein sequence ID" value="ERN18735"/>
    <property type="gene ID" value="AMTR_s00199p00040390"/>
</dbReference>
<dbReference type="HOGENOM" id="CLU_051098_0_0_1"/>
<gene>
    <name evidence="3" type="ORF">AMTR_s00199p00040390</name>
</gene>
<dbReference type="STRING" id="13333.U5D936"/>
<dbReference type="InterPro" id="IPR011992">
    <property type="entry name" value="EF-hand-dom_pair"/>
</dbReference>
<dbReference type="EMBL" id="KI392079">
    <property type="protein sequence ID" value="ERN18735.1"/>
    <property type="molecule type" value="Genomic_DNA"/>
</dbReference>
<dbReference type="Proteomes" id="UP000017836">
    <property type="component" value="Unassembled WGS sequence"/>
</dbReference>
<dbReference type="Pfam" id="PF13499">
    <property type="entry name" value="EF-hand_7"/>
    <property type="match status" value="1"/>
</dbReference>
<sequence>MESGSEKNVEAVMDGSKIRDLVESDEVFNKFVERKFEELDHNRDGKLSPQDLRPALTDIGAALGLPAQGSSPDSDHIYDEVLSEFTHGNSGEVSKSQFKEVLSDILLGMAAGLKRDPIVILRIDGQDLSEFLKGPGFEPHAISVFSQIESTGTMLDYVESALHNFSVDHGMPPPSDPWVTSKVIEPALEANASCLEERNVTQEGFVESLKKVIESIALHLKEDPVIVAHSGNTFDGSSIKRLLSNKYELDKAMETTWKSLPKDRHERMSKEYLRVAYDIVAPAAGLPPYGAVNQVDEVVNEVFKMVKADEAGSCNEAEFNKLILEILGDIMLQLEGNPVTVSSNAVVNEPEAPTFLPAASNHGESE</sequence>
<evidence type="ECO:0000259" key="2">
    <source>
        <dbReference type="PROSITE" id="PS50222"/>
    </source>
</evidence>
<dbReference type="GO" id="GO:0005737">
    <property type="term" value="C:cytoplasm"/>
    <property type="evidence" value="ECO:0007669"/>
    <property type="project" value="EnsemblPlants"/>
</dbReference>
<dbReference type="AlphaFoldDB" id="U5D936"/>
<dbReference type="PROSITE" id="PS50222">
    <property type="entry name" value="EF_HAND_2"/>
    <property type="match status" value="1"/>
</dbReference>
<dbReference type="InterPro" id="IPR018247">
    <property type="entry name" value="EF_Hand_1_Ca_BS"/>
</dbReference>
<dbReference type="OrthoDB" id="1881481at2759"/>
<evidence type="ECO:0000313" key="3">
    <source>
        <dbReference type="EMBL" id="ERN18735.1"/>
    </source>
</evidence>
<dbReference type="InterPro" id="IPR002048">
    <property type="entry name" value="EF_hand_dom"/>
</dbReference>
<protein>
    <recommendedName>
        <fullName evidence="2">EF-hand domain-containing protein</fullName>
    </recommendedName>
</protein>
<dbReference type="SUPFAM" id="SSF47473">
    <property type="entry name" value="EF-hand"/>
    <property type="match status" value="1"/>
</dbReference>
<evidence type="ECO:0000256" key="1">
    <source>
        <dbReference type="ARBA" id="ARBA00022837"/>
    </source>
</evidence>
<dbReference type="PANTHER" id="PTHR34574:SF2">
    <property type="entry name" value="CALCIUM-BINDING EF-HAND FAMILY PROTEIN"/>
    <property type="match status" value="1"/>
</dbReference>
<dbReference type="eggNOG" id="ENOG502QUNB">
    <property type="taxonomic scope" value="Eukaryota"/>
</dbReference>
<dbReference type="KEGG" id="atr:18447103"/>
<dbReference type="OMA" id="QYIRVAF"/>